<feature type="compositionally biased region" description="Low complexity" evidence="1">
    <location>
        <begin position="101"/>
        <end position="112"/>
    </location>
</feature>
<keyword evidence="2" id="KW-0812">Transmembrane</keyword>
<accession>A0ABS7P8Z9</accession>
<evidence type="ECO:0000256" key="1">
    <source>
        <dbReference type="SAM" id="MobiDB-lite"/>
    </source>
</evidence>
<protein>
    <submittedName>
        <fullName evidence="3">Uncharacterized protein</fullName>
    </submittedName>
</protein>
<gene>
    <name evidence="3" type="ORF">KYN89_00245</name>
</gene>
<evidence type="ECO:0000256" key="2">
    <source>
        <dbReference type="SAM" id="Phobius"/>
    </source>
</evidence>
<keyword evidence="2" id="KW-0472">Membrane</keyword>
<feature type="transmembrane region" description="Helical" evidence="2">
    <location>
        <begin position="28"/>
        <end position="48"/>
    </location>
</feature>
<sequence>MDYHHVFHSRSSSFAPALWRMKVGVQTMIAFAITCLLVATIIVALLSATDSLLRGARHYRALAAQLRTLRADNGQASGAATIAGGNRPAPSLRTRRKNAPHRAAPAGLRAAA</sequence>
<organism evidence="3 4">
    <name type="scientific">Alteriqipengyuania abyssalis</name>
    <dbReference type="NCBI Taxonomy" id="2860200"/>
    <lineage>
        <taxon>Bacteria</taxon>
        <taxon>Pseudomonadati</taxon>
        <taxon>Pseudomonadota</taxon>
        <taxon>Alphaproteobacteria</taxon>
        <taxon>Sphingomonadales</taxon>
        <taxon>Erythrobacteraceae</taxon>
        <taxon>Alteriqipengyuania</taxon>
    </lineage>
</organism>
<proteinExistence type="predicted"/>
<dbReference type="Proteomes" id="UP000759298">
    <property type="component" value="Unassembled WGS sequence"/>
</dbReference>
<evidence type="ECO:0000313" key="3">
    <source>
        <dbReference type="EMBL" id="MBY8335466.1"/>
    </source>
</evidence>
<keyword evidence="4" id="KW-1185">Reference proteome</keyword>
<evidence type="ECO:0000313" key="4">
    <source>
        <dbReference type="Proteomes" id="UP000759298"/>
    </source>
</evidence>
<comment type="caution">
    <text evidence="3">The sequence shown here is derived from an EMBL/GenBank/DDBJ whole genome shotgun (WGS) entry which is preliminary data.</text>
</comment>
<keyword evidence="2" id="KW-1133">Transmembrane helix</keyword>
<reference evidence="3 4" key="1">
    <citation type="submission" date="2021-07" db="EMBL/GenBank/DDBJ databases">
        <title>Alteriqipengyuania abyssalis NZ-12B nov, sp.nov isolated from deep sea sponge in pacific ocean.</title>
        <authorList>
            <person name="Tareen S."/>
            <person name="Wink J."/>
        </authorList>
    </citation>
    <scope>NUCLEOTIDE SEQUENCE [LARGE SCALE GENOMIC DNA]</scope>
    <source>
        <strain evidence="3 4">NZ-12B</strain>
    </source>
</reference>
<dbReference type="EMBL" id="JAHWXP010000001">
    <property type="protein sequence ID" value="MBY8335466.1"/>
    <property type="molecule type" value="Genomic_DNA"/>
</dbReference>
<name>A0ABS7P8Z9_9SPHN</name>
<dbReference type="RefSeq" id="WP_222823291.1">
    <property type="nucleotide sequence ID" value="NZ_JAHWXP010000001.1"/>
</dbReference>
<feature type="region of interest" description="Disordered" evidence="1">
    <location>
        <begin position="77"/>
        <end position="112"/>
    </location>
</feature>